<gene>
    <name evidence="2" type="ORF">BWY43_00751</name>
</gene>
<dbReference type="Gene3D" id="2.30.30.320">
    <property type="entry name" value="DUF1653-like domain"/>
    <property type="match status" value="1"/>
</dbReference>
<dbReference type="InterPro" id="IPR023387">
    <property type="entry name" value="DUF1653-like_dom"/>
</dbReference>
<evidence type="ECO:0000313" key="2">
    <source>
        <dbReference type="EMBL" id="OQA51899.1"/>
    </source>
</evidence>
<dbReference type="EMBL" id="MWBO01000056">
    <property type="protein sequence ID" value="OQA51899.1"/>
    <property type="molecule type" value="Genomic_DNA"/>
</dbReference>
<name>A0A1V5SBI5_9BACT</name>
<reference evidence="2" key="1">
    <citation type="submission" date="2017-02" db="EMBL/GenBank/DDBJ databases">
        <title>Delving into the versatile metabolic prowess of the omnipresent phylum Bacteroidetes.</title>
        <authorList>
            <person name="Nobu M.K."/>
            <person name="Mei R."/>
            <person name="Narihiro T."/>
            <person name="Kuroda K."/>
            <person name="Liu W.-T."/>
        </authorList>
    </citation>
    <scope>NUCLEOTIDE SEQUENCE</scope>
    <source>
        <strain evidence="2">ADurb.Bin280</strain>
    </source>
</reference>
<feature type="domain" description="DUF1653" evidence="1">
    <location>
        <begin position="8"/>
        <end position="73"/>
    </location>
</feature>
<sequence>MKANIEKGRYRHYKGGLYQVLGTGYDEKNQREYVIYKMLYSTKDYPKGTIWLRELGDFCSMVEVEGEKVKRYSYLGKRS</sequence>
<evidence type="ECO:0000259" key="1">
    <source>
        <dbReference type="Pfam" id="PF07866"/>
    </source>
</evidence>
<protein>
    <recommendedName>
        <fullName evidence="1">DUF1653 domain-containing protein</fullName>
    </recommendedName>
</protein>
<dbReference type="AlphaFoldDB" id="A0A1V5SBI5"/>
<comment type="caution">
    <text evidence="2">The sequence shown here is derived from an EMBL/GenBank/DDBJ whole genome shotgun (WGS) entry which is preliminary data.</text>
</comment>
<accession>A0A1V5SBI5</accession>
<organism evidence="2">
    <name type="scientific">candidate division WS2 bacterium ADurb.Bin280</name>
    <dbReference type="NCBI Taxonomy" id="1852829"/>
    <lineage>
        <taxon>Bacteria</taxon>
        <taxon>candidate division WS2</taxon>
    </lineage>
</organism>
<proteinExistence type="predicted"/>
<dbReference type="Proteomes" id="UP000485367">
    <property type="component" value="Unassembled WGS sequence"/>
</dbReference>
<dbReference type="Pfam" id="PF07866">
    <property type="entry name" value="DUF1653"/>
    <property type="match status" value="1"/>
</dbReference>
<dbReference type="InterPro" id="IPR037135">
    <property type="entry name" value="DUF1653-like_dom_sf"/>
</dbReference>